<dbReference type="InterPro" id="IPR050951">
    <property type="entry name" value="Retrovirus_Pol_polyprotein"/>
</dbReference>
<dbReference type="SUPFAM" id="SSF57756">
    <property type="entry name" value="Retrovirus zinc finger-like domains"/>
    <property type="match status" value="1"/>
</dbReference>
<dbReference type="InterPro" id="IPR001878">
    <property type="entry name" value="Znf_CCHC"/>
</dbReference>
<keyword evidence="1" id="KW-0808">Transferase</keyword>
<dbReference type="Gene3D" id="4.10.60.10">
    <property type="entry name" value="Zinc finger, CCHC-type"/>
    <property type="match status" value="1"/>
</dbReference>
<dbReference type="OrthoDB" id="6611717at2759"/>
<keyword evidence="4" id="KW-0255">Endonuclease</keyword>
<dbReference type="InterPro" id="IPR043128">
    <property type="entry name" value="Rev_trsase/Diguanyl_cyclase"/>
</dbReference>
<keyword evidence="5" id="KW-0862">Zinc</keyword>
<dbReference type="EMBL" id="VTPC01089287">
    <property type="protein sequence ID" value="KAF2885868.1"/>
    <property type="molecule type" value="Genomic_DNA"/>
</dbReference>
<dbReference type="Gene3D" id="3.30.70.270">
    <property type="match status" value="2"/>
</dbReference>
<accession>A0A8K0G501</accession>
<dbReference type="InterPro" id="IPR000477">
    <property type="entry name" value="RT_dom"/>
</dbReference>
<keyword evidence="9" id="KW-1185">Reference proteome</keyword>
<dbReference type="CDD" id="cd01647">
    <property type="entry name" value="RT_LTR"/>
    <property type="match status" value="1"/>
</dbReference>
<dbReference type="InterPro" id="IPR043502">
    <property type="entry name" value="DNA/RNA_pol_sf"/>
</dbReference>
<feature type="region of interest" description="Disordered" evidence="6">
    <location>
        <begin position="1"/>
        <end position="21"/>
    </location>
</feature>
<dbReference type="AlphaFoldDB" id="A0A8K0G501"/>
<dbReference type="Gene3D" id="2.40.70.10">
    <property type="entry name" value="Acid Proteases"/>
    <property type="match status" value="1"/>
</dbReference>
<dbReference type="Gene3D" id="3.10.10.10">
    <property type="entry name" value="HIV Type 1 Reverse Transcriptase, subunit A, domain 1"/>
    <property type="match status" value="1"/>
</dbReference>
<dbReference type="CDD" id="cd00303">
    <property type="entry name" value="retropepsin_like"/>
    <property type="match status" value="1"/>
</dbReference>
<dbReference type="PANTHER" id="PTHR37984">
    <property type="entry name" value="PROTEIN CBG26694"/>
    <property type="match status" value="1"/>
</dbReference>
<dbReference type="SUPFAM" id="SSF56672">
    <property type="entry name" value="DNA/RNA polymerases"/>
    <property type="match status" value="1"/>
</dbReference>
<evidence type="ECO:0000256" key="6">
    <source>
        <dbReference type="SAM" id="MobiDB-lite"/>
    </source>
</evidence>
<gene>
    <name evidence="8" type="ORF">ILUMI_20305</name>
</gene>
<keyword evidence="4" id="KW-0378">Hydrolase</keyword>
<evidence type="ECO:0000256" key="1">
    <source>
        <dbReference type="ARBA" id="ARBA00022679"/>
    </source>
</evidence>
<evidence type="ECO:0000256" key="4">
    <source>
        <dbReference type="ARBA" id="ARBA00022759"/>
    </source>
</evidence>
<dbReference type="InterPro" id="IPR021109">
    <property type="entry name" value="Peptidase_aspartic_dom_sf"/>
</dbReference>
<evidence type="ECO:0000313" key="8">
    <source>
        <dbReference type="EMBL" id="KAF2885868.1"/>
    </source>
</evidence>
<organism evidence="8 9">
    <name type="scientific">Ignelater luminosus</name>
    <name type="common">Cucubano</name>
    <name type="synonym">Pyrophorus luminosus</name>
    <dbReference type="NCBI Taxonomy" id="2038154"/>
    <lineage>
        <taxon>Eukaryota</taxon>
        <taxon>Metazoa</taxon>
        <taxon>Ecdysozoa</taxon>
        <taxon>Arthropoda</taxon>
        <taxon>Hexapoda</taxon>
        <taxon>Insecta</taxon>
        <taxon>Pterygota</taxon>
        <taxon>Neoptera</taxon>
        <taxon>Endopterygota</taxon>
        <taxon>Coleoptera</taxon>
        <taxon>Polyphaga</taxon>
        <taxon>Elateriformia</taxon>
        <taxon>Elateroidea</taxon>
        <taxon>Elateridae</taxon>
        <taxon>Agrypninae</taxon>
        <taxon>Pyrophorini</taxon>
        <taxon>Ignelater</taxon>
    </lineage>
</organism>
<dbReference type="GO" id="GO:0004519">
    <property type="term" value="F:endonuclease activity"/>
    <property type="evidence" value="ECO:0007669"/>
    <property type="project" value="UniProtKB-KW"/>
</dbReference>
<dbReference type="GO" id="GO:0003676">
    <property type="term" value="F:nucleic acid binding"/>
    <property type="evidence" value="ECO:0007669"/>
    <property type="project" value="InterPro"/>
</dbReference>
<feature type="compositionally biased region" description="Basic and acidic residues" evidence="6">
    <location>
        <begin position="8"/>
        <end position="20"/>
    </location>
</feature>
<dbReference type="PROSITE" id="PS50158">
    <property type="entry name" value="ZF_CCHC"/>
    <property type="match status" value="1"/>
</dbReference>
<keyword evidence="2" id="KW-0548">Nucleotidyltransferase</keyword>
<keyword evidence="5" id="KW-0479">Metal-binding</keyword>
<dbReference type="Pfam" id="PF13650">
    <property type="entry name" value="Asp_protease_2"/>
    <property type="match status" value="1"/>
</dbReference>
<feature type="domain" description="CCHC-type" evidence="7">
    <location>
        <begin position="111"/>
        <end position="125"/>
    </location>
</feature>
<evidence type="ECO:0000256" key="5">
    <source>
        <dbReference type="PROSITE-ProRule" id="PRU00047"/>
    </source>
</evidence>
<dbReference type="GO" id="GO:0016779">
    <property type="term" value="F:nucleotidyltransferase activity"/>
    <property type="evidence" value="ECO:0007669"/>
    <property type="project" value="UniProtKB-KW"/>
</dbReference>
<dbReference type="Pfam" id="PF00078">
    <property type="entry name" value="RVT_1"/>
    <property type="match status" value="1"/>
</dbReference>
<dbReference type="PANTHER" id="PTHR37984:SF5">
    <property type="entry name" value="PROTEIN NYNRIN-LIKE"/>
    <property type="match status" value="1"/>
</dbReference>
<keyword evidence="3" id="KW-0540">Nuclease</keyword>
<comment type="caution">
    <text evidence="8">The sequence shown here is derived from an EMBL/GenBank/DDBJ whole genome shotgun (WGS) entry which is preliminary data.</text>
</comment>
<dbReference type="GO" id="GO:0008270">
    <property type="term" value="F:zinc ion binding"/>
    <property type="evidence" value="ECO:0007669"/>
    <property type="project" value="UniProtKB-KW"/>
</dbReference>
<sequence length="564" mass="63651">MNAPSGFDKNEEVRGTKEEGPTAARVWLEKLASSATLHSWPPEFVLDSAKTHLIGAGLLAKNHEDADQLLHDIEEFTRVNENVMRTTRKETTKKKIEGGKGVPSKAETTGYKCGEKGHYKSECKNKEVEVCFLCKCKDHLAKHCPNKQKIEQKTGTVMTVNKIQRQEVVRQDSESEMLEGDMKNVKVKEVASKIENLYRPVMVNGVSLNGMVDNGSSMCIIKESVVRHKKWSIRLDEVKLYGYGCGGNPVKCIGVLEASVEIDLVKLEKVMLCVVSDHMQTVDVIIGRTFTKDLTIAYYRVNNELKFSWRENFPFKNIEVERNNLKNSQISNQKVLVPVANDTKADIFVGEGELVGSVKEHLIMKVNEIDLSVPREISVEDIHTEKVPYPIPTIKKHFENLSGSKIFTTLDLAHGYLQIPLTKGAKEKTAFITPDETGQFERMIFGLTNDPYEFCRLMNTALGLLKNKICAFETAKLTLKLKKCMFGLPQVEYLGCVVSEKGIAPGKAKVEAIKKFPGPKKVHEVRRFLGITAYFRRFTPNYAVRARPLSDLTKKTVMFQWNEE</sequence>
<protein>
    <recommendedName>
        <fullName evidence="7">CCHC-type domain-containing protein</fullName>
    </recommendedName>
</protein>
<evidence type="ECO:0000313" key="9">
    <source>
        <dbReference type="Proteomes" id="UP000801492"/>
    </source>
</evidence>
<evidence type="ECO:0000256" key="3">
    <source>
        <dbReference type="ARBA" id="ARBA00022722"/>
    </source>
</evidence>
<keyword evidence="5" id="KW-0863">Zinc-finger</keyword>
<dbReference type="GO" id="GO:0071897">
    <property type="term" value="P:DNA biosynthetic process"/>
    <property type="evidence" value="ECO:0007669"/>
    <property type="project" value="UniProtKB-ARBA"/>
</dbReference>
<reference evidence="8" key="1">
    <citation type="submission" date="2019-08" db="EMBL/GenBank/DDBJ databases">
        <title>The genome of the North American firefly Photinus pyralis.</title>
        <authorList>
            <consortium name="Photinus pyralis genome working group"/>
            <person name="Fallon T.R."/>
            <person name="Sander Lower S.E."/>
            <person name="Weng J.-K."/>
        </authorList>
    </citation>
    <scope>NUCLEOTIDE SEQUENCE</scope>
    <source>
        <strain evidence="8">TRF0915ILg1</strain>
        <tissue evidence="8">Whole body</tissue>
    </source>
</reference>
<dbReference type="InterPro" id="IPR036875">
    <property type="entry name" value="Znf_CCHC_sf"/>
</dbReference>
<dbReference type="SMART" id="SM00343">
    <property type="entry name" value="ZnF_C2HC"/>
    <property type="match status" value="2"/>
</dbReference>
<proteinExistence type="predicted"/>
<dbReference type="SUPFAM" id="SSF50630">
    <property type="entry name" value="Acid proteases"/>
    <property type="match status" value="1"/>
</dbReference>
<dbReference type="Proteomes" id="UP000801492">
    <property type="component" value="Unassembled WGS sequence"/>
</dbReference>
<name>A0A8K0G501_IGNLU</name>
<evidence type="ECO:0000256" key="2">
    <source>
        <dbReference type="ARBA" id="ARBA00022695"/>
    </source>
</evidence>
<evidence type="ECO:0000259" key="7">
    <source>
        <dbReference type="PROSITE" id="PS50158"/>
    </source>
</evidence>